<keyword evidence="1" id="KW-1133">Transmembrane helix</keyword>
<evidence type="ECO:0000256" key="1">
    <source>
        <dbReference type="SAM" id="Phobius"/>
    </source>
</evidence>
<dbReference type="AlphaFoldDB" id="A0A7W6CW84"/>
<evidence type="ECO:0000313" key="2">
    <source>
        <dbReference type="EMBL" id="MBB3971514.1"/>
    </source>
</evidence>
<accession>A0A7W6CW84</accession>
<keyword evidence="1" id="KW-0812">Transmembrane</keyword>
<protein>
    <submittedName>
        <fullName evidence="2">Uncharacterized protein</fullName>
    </submittedName>
</protein>
<organism evidence="2 3">
    <name type="scientific">Hansschlegelia beijingensis</name>
    <dbReference type="NCBI Taxonomy" id="1133344"/>
    <lineage>
        <taxon>Bacteria</taxon>
        <taxon>Pseudomonadati</taxon>
        <taxon>Pseudomonadota</taxon>
        <taxon>Alphaproteobacteria</taxon>
        <taxon>Hyphomicrobiales</taxon>
        <taxon>Methylopilaceae</taxon>
        <taxon>Hansschlegelia</taxon>
    </lineage>
</organism>
<dbReference type="RefSeq" id="WP_183393389.1">
    <property type="nucleotide sequence ID" value="NZ_JACIDR010000001.1"/>
</dbReference>
<sequence length="130" mass="13129">MAYVSQGQYRAYHLDRRSLSSSPAGSGLLARSALVAVAAGAVIVALSGAGMSRHEVASGAAAKGDRLAGAPIRMASVATEGGRLSGGAEIRRDAAGRVVYMNDPAGQVTTVARNATVPLTRHSPLDDAGK</sequence>
<comment type="caution">
    <text evidence="2">The sequence shown here is derived from an EMBL/GenBank/DDBJ whole genome shotgun (WGS) entry which is preliminary data.</text>
</comment>
<gene>
    <name evidence="2" type="ORF">GGR24_000147</name>
</gene>
<reference evidence="2 3" key="1">
    <citation type="submission" date="2020-08" db="EMBL/GenBank/DDBJ databases">
        <title>Genomic Encyclopedia of Type Strains, Phase IV (KMG-IV): sequencing the most valuable type-strain genomes for metagenomic binning, comparative biology and taxonomic classification.</title>
        <authorList>
            <person name="Goeker M."/>
        </authorList>
    </citation>
    <scope>NUCLEOTIDE SEQUENCE [LARGE SCALE GENOMIC DNA]</scope>
    <source>
        <strain evidence="2 3">DSM 25481</strain>
    </source>
</reference>
<dbReference type="Proteomes" id="UP000528964">
    <property type="component" value="Unassembled WGS sequence"/>
</dbReference>
<dbReference type="EMBL" id="JACIDR010000001">
    <property type="protein sequence ID" value="MBB3971514.1"/>
    <property type="molecule type" value="Genomic_DNA"/>
</dbReference>
<feature type="transmembrane region" description="Helical" evidence="1">
    <location>
        <begin position="28"/>
        <end position="49"/>
    </location>
</feature>
<evidence type="ECO:0000313" key="3">
    <source>
        <dbReference type="Proteomes" id="UP000528964"/>
    </source>
</evidence>
<keyword evidence="1" id="KW-0472">Membrane</keyword>
<keyword evidence="3" id="KW-1185">Reference proteome</keyword>
<name>A0A7W6CW84_9HYPH</name>
<proteinExistence type="predicted"/>